<dbReference type="Proteomes" id="UP000235786">
    <property type="component" value="Unassembled WGS sequence"/>
</dbReference>
<gene>
    <name evidence="2" type="ORF">L207DRAFT_227397</name>
</gene>
<sequence>MLPESWSEPSQANPAALLRLLFARLLTAHPSVRSHSHSHNSPHPRSPTHGEAVPAPAARNPAVLHTWPAMACRWPPASTALGSAFFYGPWGIASIIPSRPVPATQNRTDQTLPMPF</sequence>
<evidence type="ECO:0000256" key="1">
    <source>
        <dbReference type="SAM" id="MobiDB-lite"/>
    </source>
</evidence>
<evidence type="ECO:0000313" key="2">
    <source>
        <dbReference type="EMBL" id="PMD30466.1"/>
    </source>
</evidence>
<name>A0A2J6QW15_HYAVF</name>
<feature type="compositionally biased region" description="Basic residues" evidence="1">
    <location>
        <begin position="32"/>
        <end position="42"/>
    </location>
</feature>
<organism evidence="2 3">
    <name type="scientific">Hyaloscypha variabilis (strain UAMH 11265 / GT02V1 / F)</name>
    <name type="common">Meliniomyces variabilis</name>
    <dbReference type="NCBI Taxonomy" id="1149755"/>
    <lineage>
        <taxon>Eukaryota</taxon>
        <taxon>Fungi</taxon>
        <taxon>Dikarya</taxon>
        <taxon>Ascomycota</taxon>
        <taxon>Pezizomycotina</taxon>
        <taxon>Leotiomycetes</taxon>
        <taxon>Helotiales</taxon>
        <taxon>Hyaloscyphaceae</taxon>
        <taxon>Hyaloscypha</taxon>
        <taxon>Hyaloscypha variabilis</taxon>
    </lineage>
</organism>
<dbReference type="EMBL" id="KZ613967">
    <property type="protein sequence ID" value="PMD30466.1"/>
    <property type="molecule type" value="Genomic_DNA"/>
</dbReference>
<reference evidence="2 3" key="1">
    <citation type="submission" date="2016-04" db="EMBL/GenBank/DDBJ databases">
        <title>A degradative enzymes factory behind the ericoid mycorrhizal symbiosis.</title>
        <authorList>
            <consortium name="DOE Joint Genome Institute"/>
            <person name="Martino E."/>
            <person name="Morin E."/>
            <person name="Grelet G."/>
            <person name="Kuo A."/>
            <person name="Kohler A."/>
            <person name="Daghino S."/>
            <person name="Barry K."/>
            <person name="Choi C."/>
            <person name="Cichocki N."/>
            <person name="Clum A."/>
            <person name="Copeland A."/>
            <person name="Hainaut M."/>
            <person name="Haridas S."/>
            <person name="Labutti K."/>
            <person name="Lindquist E."/>
            <person name="Lipzen A."/>
            <person name="Khouja H.-R."/>
            <person name="Murat C."/>
            <person name="Ohm R."/>
            <person name="Olson A."/>
            <person name="Spatafora J."/>
            <person name="Veneault-Fourrey C."/>
            <person name="Henrissat B."/>
            <person name="Grigoriev I."/>
            <person name="Martin F."/>
            <person name="Perotto S."/>
        </authorList>
    </citation>
    <scope>NUCLEOTIDE SEQUENCE [LARGE SCALE GENOMIC DNA]</scope>
    <source>
        <strain evidence="2 3">F</strain>
    </source>
</reference>
<keyword evidence="3" id="KW-1185">Reference proteome</keyword>
<evidence type="ECO:0000313" key="3">
    <source>
        <dbReference type="Proteomes" id="UP000235786"/>
    </source>
</evidence>
<proteinExistence type="predicted"/>
<feature type="region of interest" description="Disordered" evidence="1">
    <location>
        <begin position="31"/>
        <end position="56"/>
    </location>
</feature>
<protein>
    <submittedName>
        <fullName evidence="2">Uncharacterized protein</fullName>
    </submittedName>
</protein>
<accession>A0A2J6QW15</accession>
<dbReference type="AlphaFoldDB" id="A0A2J6QW15"/>
<feature type="compositionally biased region" description="Low complexity" evidence="1">
    <location>
        <begin position="43"/>
        <end position="56"/>
    </location>
</feature>